<evidence type="ECO:0000313" key="9">
    <source>
        <dbReference type="Proteomes" id="UP000239735"/>
    </source>
</evidence>
<comment type="subcellular location">
    <subcellularLocation>
        <location evidence="1">Cell outer membrane</location>
        <topology evidence="1">Multi-pass membrane protein</topology>
    </subcellularLocation>
</comment>
<dbReference type="Pfam" id="PF25183">
    <property type="entry name" value="OMP_b-brl_4"/>
    <property type="match status" value="1"/>
</dbReference>
<dbReference type="GO" id="GO:0009279">
    <property type="term" value="C:cell outer membrane"/>
    <property type="evidence" value="ECO:0007669"/>
    <property type="project" value="UniProtKB-SubCell"/>
</dbReference>
<dbReference type="SUPFAM" id="SSF56935">
    <property type="entry name" value="Porins"/>
    <property type="match status" value="1"/>
</dbReference>
<dbReference type="GO" id="GO:0015344">
    <property type="term" value="F:siderophore uptake transmembrane transporter activity"/>
    <property type="evidence" value="ECO:0007669"/>
    <property type="project" value="TreeGrafter"/>
</dbReference>
<feature type="domain" description="TonB-dependent transporter Oar-like beta-barrel" evidence="7">
    <location>
        <begin position="287"/>
        <end position="1162"/>
    </location>
</feature>
<dbReference type="InterPro" id="IPR036942">
    <property type="entry name" value="Beta-barrel_TonB_sf"/>
</dbReference>
<evidence type="ECO:0000259" key="7">
    <source>
        <dbReference type="Pfam" id="PF25183"/>
    </source>
</evidence>
<dbReference type="GO" id="GO:0044718">
    <property type="term" value="P:siderophore transmembrane transport"/>
    <property type="evidence" value="ECO:0007669"/>
    <property type="project" value="TreeGrafter"/>
</dbReference>
<sequence length="1169" mass="126762">MIVNSSAVSGSAHRLQQQVDEHIKNGAISQPGQVSRATYWLVLLGVFVMSLFCSSPLLRAQVAVARINGTVTDSSGAVITGALVVLTDVNSGVKHQTITGSTGDYSLVDITPGQFTLEASKSGFATQRQAAVVLGVNQTATYNFALPVGNPVEVVNVEGSSTATLQTGSAELGTVVAPTEVNNLPLNGRNFTQILNLTPGVSTVNVSQNFGNSHTGINPIGEYSFPSVGGQTNRSNVFLVDGLNDQDQFQSTYTVAPILDTIQEFKLDSHNDQAQFGGAVGGVINVVTKSGSNQLHGAAWEFLRNAALDARNPLLTKVTPYTWNQFGGDIGGPVVIPHIYHGKNRTFFFGSYEGYRLRTANSSLYLVPTPAEINNGDFSGLVNSSGKPIQIYNPFSTRPDPSNPSLLLRDPFPNNQIPSGLIDTNAKKLAAAIYPAPVATGVPQTNGLNTLRTSLDNDEYDIRIDEQLGQRDSFWWRLIHANTPSITPQNLANGVKDDDNIAHNWGASWTHTFRPTTVMAIEFGRNYGFISNATDSSQGIETNLLSLANYVNSFACGYSYTSRSCYLPGITISGYGGWGDIVFTTGASDLYQWNGSLTQIAGKHTFTMGADFNKYYFHRARTNSGITYGTAQTSNLETSTGGDAFASFLLGVPVSASYSNLLESEHGGWEEGFYFQDQWRPNQRLTLNLGVRYDLPISGIYGAGPNDPNAHVGDLDLSNGTYIVEYPTASCASTNNVPPCIPGGALPANVVLGLSNGKIFHTPEDNIQPRFGFAYQVTKKDVIRGSYTRVFDDWAAIEQTTQNVEGAWPSTANTLVNNLNTAVPTVTSENPLSTATSTAPPATPFNNSTNYANPLFKNPYSWQWNFGIQHAFEANTIMTLNYAGATDLRLDVGAYQNVATTPGAGCTAPPNCSRLPYPYIHPTYYDNGIGKGYYHAFEFSMRKASDHLSYIISYTWSKMEDLGSDGWYGAEGTSVENPYNLRNDKSVAGFSQKHIFSGSWVYKLPFGTGQKFETHNRALDYVLGPWALNGILSLSSGIPFTLSAPAQIPNTGNIWERPTYTGQPLGVANRSHAEWFNTAAYEAPPPYTFGNVGRNSLVADWPRDLDLSIFRTFPIRESTSVEFRAEAFNLTNSVVWGTPDANVTDASFGAVTSTENNSRQIQFALKIYF</sequence>
<dbReference type="InterPro" id="IPR057601">
    <property type="entry name" value="Oar-like_b-barrel"/>
</dbReference>
<dbReference type="AlphaFoldDB" id="A0A2N9LC18"/>
<accession>A0A2N9LC18</accession>
<dbReference type="Proteomes" id="UP000239735">
    <property type="component" value="Unassembled WGS sequence"/>
</dbReference>
<evidence type="ECO:0000256" key="2">
    <source>
        <dbReference type="ARBA" id="ARBA00022448"/>
    </source>
</evidence>
<dbReference type="PANTHER" id="PTHR30069">
    <property type="entry name" value="TONB-DEPENDENT OUTER MEMBRANE RECEPTOR"/>
    <property type="match status" value="1"/>
</dbReference>
<dbReference type="InterPro" id="IPR008969">
    <property type="entry name" value="CarboxyPept-like_regulatory"/>
</dbReference>
<protein>
    <submittedName>
        <fullName evidence="8">Cna B domain protein</fullName>
    </submittedName>
</protein>
<dbReference type="PANTHER" id="PTHR30069:SF46">
    <property type="entry name" value="OAR PROTEIN"/>
    <property type="match status" value="1"/>
</dbReference>
<dbReference type="Gene3D" id="2.40.170.20">
    <property type="entry name" value="TonB-dependent receptor, beta-barrel domain"/>
    <property type="match status" value="1"/>
</dbReference>
<dbReference type="EMBL" id="OKRB01000086">
    <property type="protein sequence ID" value="SPE20810.1"/>
    <property type="molecule type" value="Genomic_DNA"/>
</dbReference>
<dbReference type="Pfam" id="PF13620">
    <property type="entry name" value="CarboxypepD_reg"/>
    <property type="match status" value="1"/>
</dbReference>
<keyword evidence="6" id="KW-0998">Cell outer membrane</keyword>
<name>A0A2N9LC18_9BACT</name>
<evidence type="ECO:0000313" key="8">
    <source>
        <dbReference type="EMBL" id="SPE20810.1"/>
    </source>
</evidence>
<dbReference type="SUPFAM" id="SSF49464">
    <property type="entry name" value="Carboxypeptidase regulatory domain-like"/>
    <property type="match status" value="1"/>
</dbReference>
<keyword evidence="3" id="KW-1134">Transmembrane beta strand</keyword>
<dbReference type="Gene3D" id="2.60.40.1120">
    <property type="entry name" value="Carboxypeptidase-like, regulatory domain"/>
    <property type="match status" value="1"/>
</dbReference>
<evidence type="ECO:0000256" key="3">
    <source>
        <dbReference type="ARBA" id="ARBA00022452"/>
    </source>
</evidence>
<gene>
    <name evidence="8" type="ORF">SBA5_30015</name>
</gene>
<evidence type="ECO:0000256" key="6">
    <source>
        <dbReference type="ARBA" id="ARBA00023237"/>
    </source>
</evidence>
<organism evidence="8 9">
    <name type="scientific">Candidatus Sulfuritelmatomonas gaucii</name>
    <dbReference type="NCBI Taxonomy" id="2043161"/>
    <lineage>
        <taxon>Bacteria</taxon>
        <taxon>Pseudomonadati</taxon>
        <taxon>Acidobacteriota</taxon>
        <taxon>Terriglobia</taxon>
        <taxon>Terriglobales</taxon>
        <taxon>Acidobacteriaceae</taxon>
        <taxon>Candidatus Sulfuritelmatomonas</taxon>
    </lineage>
</organism>
<evidence type="ECO:0000256" key="1">
    <source>
        <dbReference type="ARBA" id="ARBA00004571"/>
    </source>
</evidence>
<dbReference type="InterPro" id="IPR039426">
    <property type="entry name" value="TonB-dep_rcpt-like"/>
</dbReference>
<keyword evidence="5" id="KW-0472">Membrane</keyword>
<reference evidence="9" key="1">
    <citation type="submission" date="2018-02" db="EMBL/GenBank/DDBJ databases">
        <authorList>
            <person name="Hausmann B."/>
        </authorList>
    </citation>
    <scope>NUCLEOTIDE SEQUENCE [LARGE SCALE GENOMIC DNA]</scope>
    <source>
        <strain evidence="9">Peat soil MAG SbA5</strain>
    </source>
</reference>
<keyword evidence="4" id="KW-0812">Transmembrane</keyword>
<evidence type="ECO:0000256" key="4">
    <source>
        <dbReference type="ARBA" id="ARBA00022692"/>
    </source>
</evidence>
<keyword evidence="2" id="KW-0813">Transport</keyword>
<proteinExistence type="predicted"/>
<evidence type="ECO:0000256" key="5">
    <source>
        <dbReference type="ARBA" id="ARBA00023136"/>
    </source>
</evidence>